<comment type="subcellular location">
    <subcellularLocation>
        <location evidence="2">Cytoplasm</location>
        <location evidence="2">Perinuclear region</location>
    </subcellularLocation>
    <subcellularLocation>
        <location evidence="1">Nucleus</location>
    </subcellularLocation>
</comment>
<organism evidence="9 10">
    <name type="scientific">Pyxicephalus adspersus</name>
    <name type="common">African bullfrog</name>
    <dbReference type="NCBI Taxonomy" id="30357"/>
    <lineage>
        <taxon>Eukaryota</taxon>
        <taxon>Metazoa</taxon>
        <taxon>Chordata</taxon>
        <taxon>Craniata</taxon>
        <taxon>Vertebrata</taxon>
        <taxon>Euteleostomi</taxon>
        <taxon>Amphibia</taxon>
        <taxon>Batrachia</taxon>
        <taxon>Anura</taxon>
        <taxon>Neobatrachia</taxon>
        <taxon>Ranoidea</taxon>
        <taxon>Pyxicephalidae</taxon>
        <taxon>Pyxicephalinae</taxon>
        <taxon>Pyxicephalus</taxon>
    </lineage>
</organism>
<keyword evidence="4" id="KW-0963">Cytoplasm</keyword>
<dbReference type="InterPro" id="IPR036291">
    <property type="entry name" value="NAD(P)-bd_dom_sf"/>
</dbReference>
<dbReference type="SUPFAM" id="SSF51735">
    <property type="entry name" value="NAD(P)-binding Rossmann-fold domains"/>
    <property type="match status" value="1"/>
</dbReference>
<evidence type="ECO:0000313" key="9">
    <source>
        <dbReference type="EMBL" id="DBA19111.1"/>
    </source>
</evidence>
<dbReference type="FunFam" id="3.40.50.720:FF:000181">
    <property type="entry name" value="NmrA-like family domain-containing protein 1"/>
    <property type="match status" value="1"/>
</dbReference>
<dbReference type="GO" id="GO:0048471">
    <property type="term" value="C:perinuclear region of cytoplasm"/>
    <property type="evidence" value="ECO:0007669"/>
    <property type="project" value="UniProtKB-SubCell"/>
</dbReference>
<accession>A0AAV2ZM43</accession>
<dbReference type="Proteomes" id="UP001181693">
    <property type="component" value="Unassembled WGS sequence"/>
</dbReference>
<dbReference type="AlphaFoldDB" id="A0AAV2ZM43"/>
<dbReference type="InterPro" id="IPR008030">
    <property type="entry name" value="NmrA-like"/>
</dbReference>
<dbReference type="InterPro" id="IPR051164">
    <property type="entry name" value="NmrA-like_oxidored"/>
</dbReference>
<keyword evidence="10" id="KW-1185">Reference proteome</keyword>
<name>A0AAV2ZM43_PYXAD</name>
<evidence type="ECO:0000313" key="10">
    <source>
        <dbReference type="Proteomes" id="UP001181693"/>
    </source>
</evidence>
<dbReference type="Pfam" id="PF05368">
    <property type="entry name" value="NmrA"/>
    <property type="match status" value="1"/>
</dbReference>
<gene>
    <name evidence="9" type="ORF">GDO54_014980</name>
</gene>
<protein>
    <recommendedName>
        <fullName evidence="7">NmrA-like family domain-containing protein 1</fullName>
    </recommendedName>
</protein>
<proteinExistence type="inferred from homology"/>
<dbReference type="CDD" id="cd05251">
    <property type="entry name" value="NmrA_like_SDR_a"/>
    <property type="match status" value="1"/>
</dbReference>
<evidence type="ECO:0000256" key="1">
    <source>
        <dbReference type="ARBA" id="ARBA00004123"/>
    </source>
</evidence>
<reference evidence="9" key="1">
    <citation type="thesis" date="2020" institute="ProQuest LLC" country="789 East Eisenhower Parkway, Ann Arbor, MI, USA">
        <title>Comparative Genomics and Chromosome Evolution.</title>
        <authorList>
            <person name="Mudd A.B."/>
        </authorList>
    </citation>
    <scope>NUCLEOTIDE SEQUENCE</scope>
    <source>
        <strain evidence="9">1538</strain>
        <tissue evidence="9">Blood</tissue>
    </source>
</reference>
<evidence type="ECO:0000256" key="2">
    <source>
        <dbReference type="ARBA" id="ARBA00004556"/>
    </source>
</evidence>
<dbReference type="EMBL" id="DYDO01000008">
    <property type="protein sequence ID" value="DBA19111.1"/>
    <property type="molecule type" value="Genomic_DNA"/>
</dbReference>
<evidence type="ECO:0000256" key="6">
    <source>
        <dbReference type="ARBA" id="ARBA00023242"/>
    </source>
</evidence>
<keyword evidence="5" id="KW-0521">NADP</keyword>
<comment type="similarity">
    <text evidence="3">Belongs to the NmrA-type oxidoreductase family.</text>
</comment>
<dbReference type="Gene3D" id="3.40.50.720">
    <property type="entry name" value="NAD(P)-binding Rossmann-like Domain"/>
    <property type="match status" value="1"/>
</dbReference>
<comment type="caution">
    <text evidence="9">The sequence shown here is derived from an EMBL/GenBank/DDBJ whole genome shotgun (WGS) entry which is preliminary data.</text>
</comment>
<sequence>MAGKEIIVVFGATGAQGNSVVCALLEDHTFAVRAVTRDASKPAAAKLKEAGAEVVVADLDDEKSVEAALKGAHGAFVVTNAWDHSSEHNKEITQGKMLADLAKRLGLKQVVYSGLENVKKLTGGKLSVFHFDGKGEVEEYFRHIGCHMTSVRLSFYYENFLDAFKPQKCQDGKTYVLNLPMSDVPMDGISVKDLGPAVVTILKHPSHYSGKNIGLSAEKLTVAQYAHIMSEVTGKTIKDGKIHPDDFEKRLSHGMKHMANMFRFYMMRPERDVELTHKLNPKVKSFHQWMEENKAQFCN</sequence>
<feature type="domain" description="NmrA-like" evidence="8">
    <location>
        <begin position="4"/>
        <end position="271"/>
    </location>
</feature>
<evidence type="ECO:0000256" key="7">
    <source>
        <dbReference type="ARBA" id="ARBA00040296"/>
    </source>
</evidence>
<evidence type="ECO:0000256" key="5">
    <source>
        <dbReference type="ARBA" id="ARBA00022857"/>
    </source>
</evidence>
<dbReference type="GO" id="GO:0005634">
    <property type="term" value="C:nucleus"/>
    <property type="evidence" value="ECO:0007669"/>
    <property type="project" value="UniProtKB-SubCell"/>
</dbReference>
<dbReference type="PANTHER" id="PTHR42748">
    <property type="entry name" value="NITROGEN METABOLITE REPRESSION PROTEIN NMRA FAMILY MEMBER"/>
    <property type="match status" value="1"/>
</dbReference>
<evidence type="ECO:0000259" key="8">
    <source>
        <dbReference type="Pfam" id="PF05368"/>
    </source>
</evidence>
<dbReference type="PANTHER" id="PTHR42748:SF7">
    <property type="entry name" value="NMRA LIKE REDOX SENSOR 1-RELATED"/>
    <property type="match status" value="1"/>
</dbReference>
<evidence type="ECO:0000256" key="4">
    <source>
        <dbReference type="ARBA" id="ARBA00022490"/>
    </source>
</evidence>
<dbReference type="Gene3D" id="3.90.25.10">
    <property type="entry name" value="UDP-galactose 4-epimerase, domain 1"/>
    <property type="match status" value="1"/>
</dbReference>
<keyword evidence="6" id="KW-0539">Nucleus</keyword>
<evidence type="ECO:0000256" key="3">
    <source>
        <dbReference type="ARBA" id="ARBA00006328"/>
    </source>
</evidence>